<proteinExistence type="inferred from homology"/>
<dbReference type="InterPro" id="IPR000412">
    <property type="entry name" value="ABC_2_transport"/>
</dbReference>
<feature type="transmembrane region" description="Helical" evidence="6">
    <location>
        <begin position="112"/>
        <end position="137"/>
    </location>
</feature>
<dbReference type="EMBL" id="MKQR01000009">
    <property type="protein sequence ID" value="OLR93665.1"/>
    <property type="molecule type" value="Genomic_DNA"/>
</dbReference>
<evidence type="ECO:0000256" key="4">
    <source>
        <dbReference type="ARBA" id="ARBA00023136"/>
    </source>
</evidence>
<dbReference type="Proteomes" id="UP000186040">
    <property type="component" value="Unassembled WGS sequence"/>
</dbReference>
<feature type="transmembrane region" description="Helical" evidence="6">
    <location>
        <begin position="68"/>
        <end position="91"/>
    </location>
</feature>
<keyword evidence="3 6" id="KW-1133">Transmembrane helix</keyword>
<keyword evidence="4 6" id="KW-0472">Membrane</keyword>
<keyword evidence="6" id="KW-0813">Transport</keyword>
<dbReference type="InterPro" id="IPR013525">
    <property type="entry name" value="ABC2_TM"/>
</dbReference>
<dbReference type="RefSeq" id="WP_075974563.1">
    <property type="nucleotide sequence ID" value="NZ_MKQR01000009.1"/>
</dbReference>
<dbReference type="InterPro" id="IPR047817">
    <property type="entry name" value="ABC2_TM_bact-type"/>
</dbReference>
<dbReference type="GO" id="GO:0043190">
    <property type="term" value="C:ATP-binding cassette (ABC) transporter complex"/>
    <property type="evidence" value="ECO:0007669"/>
    <property type="project" value="InterPro"/>
</dbReference>
<dbReference type="GO" id="GO:0046677">
    <property type="term" value="P:response to antibiotic"/>
    <property type="evidence" value="ECO:0007669"/>
    <property type="project" value="UniProtKB-KW"/>
</dbReference>
<evidence type="ECO:0000256" key="6">
    <source>
        <dbReference type="RuleBase" id="RU361157"/>
    </source>
</evidence>
<comment type="caution">
    <text evidence="8">The sequence shown here is derived from an EMBL/GenBank/DDBJ whole genome shotgun (WGS) entry which is preliminary data.</text>
</comment>
<evidence type="ECO:0000256" key="5">
    <source>
        <dbReference type="ARBA" id="ARBA00023251"/>
    </source>
</evidence>
<reference evidence="8 9" key="1">
    <citation type="submission" date="2016-10" db="EMBL/GenBank/DDBJ databases">
        <title>The Draft Genome Sequence of Actinokineospora bangkokensis 44EHWT reveals the biosynthetic pathway of antifungal compounds Thailandins with unusual extender unit butylmalonyl-CoA.</title>
        <authorList>
            <person name="Greule A."/>
            <person name="Intra B."/>
            <person name="Flemming S."/>
            <person name="Rommel M.G."/>
            <person name="Panbangred W."/>
            <person name="Bechthold A."/>
        </authorList>
    </citation>
    <scope>NUCLEOTIDE SEQUENCE [LARGE SCALE GENOMIC DNA]</scope>
    <source>
        <strain evidence="8 9">44EHW</strain>
    </source>
</reference>
<accession>A0A1Q9LNS6</accession>
<dbReference type="Pfam" id="PF01061">
    <property type="entry name" value="ABC2_membrane"/>
    <property type="match status" value="1"/>
</dbReference>
<feature type="transmembrane region" description="Helical" evidence="6">
    <location>
        <begin position="244"/>
        <end position="263"/>
    </location>
</feature>
<dbReference type="PANTHER" id="PTHR43229">
    <property type="entry name" value="NODULATION PROTEIN J"/>
    <property type="match status" value="1"/>
</dbReference>
<keyword evidence="5" id="KW-0046">Antibiotic resistance</keyword>
<evidence type="ECO:0000259" key="7">
    <source>
        <dbReference type="PROSITE" id="PS51012"/>
    </source>
</evidence>
<comment type="subcellular location">
    <subcellularLocation>
        <location evidence="6">Cell membrane</location>
        <topology evidence="6">Multi-pass membrane protein</topology>
    </subcellularLocation>
    <subcellularLocation>
        <location evidence="1">Membrane</location>
        <topology evidence="1">Multi-pass membrane protein</topology>
    </subcellularLocation>
</comment>
<comment type="similarity">
    <text evidence="6">Belongs to the ABC-2 integral membrane protein family.</text>
</comment>
<keyword evidence="2 6" id="KW-0812">Transmembrane</keyword>
<dbReference type="GO" id="GO:0140359">
    <property type="term" value="F:ABC-type transporter activity"/>
    <property type="evidence" value="ECO:0007669"/>
    <property type="project" value="InterPro"/>
</dbReference>
<dbReference type="PIRSF" id="PIRSF006648">
    <property type="entry name" value="DrrB"/>
    <property type="match status" value="1"/>
</dbReference>
<evidence type="ECO:0000313" key="8">
    <source>
        <dbReference type="EMBL" id="OLR93665.1"/>
    </source>
</evidence>
<evidence type="ECO:0000256" key="2">
    <source>
        <dbReference type="ARBA" id="ARBA00022692"/>
    </source>
</evidence>
<dbReference type="AlphaFoldDB" id="A0A1Q9LNS6"/>
<sequence>MTTATPATPALVGALSDTAALFGRQMRHLLRMPAKLLSATVMPVAYVALFGVLFGSAMAAPGGDYQDYLMAGILAQTMLTNLSSTALGVATDLGNGLVDRFRSLPMSSGSVLAARTASAVVVSALSILVMSGVGYGIGWRLRAGVLDALLGFGLLLLLGLAMSWLGALLGLLLRDAEAISSVAVLVVLPLTFLSNAFIPLTGLPGWLRAVCEWNPLSAVVTACRQLFGNATGPTADSLPGQHPLAVGTALVLALLLVAAPLAVRAYRRTATR</sequence>
<protein>
    <recommendedName>
        <fullName evidence="6">Transport permease protein</fullName>
    </recommendedName>
</protein>
<evidence type="ECO:0000256" key="1">
    <source>
        <dbReference type="ARBA" id="ARBA00004141"/>
    </source>
</evidence>
<feature type="domain" description="ABC transmembrane type-2" evidence="7">
    <location>
        <begin position="34"/>
        <end position="269"/>
    </location>
</feature>
<name>A0A1Q9LNS6_9PSEU</name>
<organism evidence="8 9">
    <name type="scientific">Actinokineospora bangkokensis</name>
    <dbReference type="NCBI Taxonomy" id="1193682"/>
    <lineage>
        <taxon>Bacteria</taxon>
        <taxon>Bacillati</taxon>
        <taxon>Actinomycetota</taxon>
        <taxon>Actinomycetes</taxon>
        <taxon>Pseudonocardiales</taxon>
        <taxon>Pseudonocardiaceae</taxon>
        <taxon>Actinokineospora</taxon>
    </lineage>
</organism>
<dbReference type="OrthoDB" id="3370990at2"/>
<gene>
    <name evidence="8" type="ORF">BJP25_15475</name>
</gene>
<dbReference type="PRINTS" id="PR00164">
    <property type="entry name" value="ABC2TRNSPORT"/>
</dbReference>
<keyword evidence="6" id="KW-1003">Cell membrane</keyword>
<feature type="transmembrane region" description="Helical" evidence="6">
    <location>
        <begin position="36"/>
        <end position="56"/>
    </location>
</feature>
<dbReference type="PANTHER" id="PTHR43229:SF2">
    <property type="entry name" value="NODULATION PROTEIN J"/>
    <property type="match status" value="1"/>
</dbReference>
<feature type="transmembrane region" description="Helical" evidence="6">
    <location>
        <begin position="178"/>
        <end position="198"/>
    </location>
</feature>
<dbReference type="InterPro" id="IPR051784">
    <property type="entry name" value="Nod_factor_ABC_transporter"/>
</dbReference>
<dbReference type="STRING" id="1193682.BJP25_15475"/>
<evidence type="ECO:0000256" key="3">
    <source>
        <dbReference type="ARBA" id="ARBA00022989"/>
    </source>
</evidence>
<dbReference type="PROSITE" id="PS51012">
    <property type="entry name" value="ABC_TM2"/>
    <property type="match status" value="1"/>
</dbReference>
<feature type="transmembrane region" description="Helical" evidence="6">
    <location>
        <begin position="149"/>
        <end position="171"/>
    </location>
</feature>
<evidence type="ECO:0000313" key="9">
    <source>
        <dbReference type="Proteomes" id="UP000186040"/>
    </source>
</evidence>
<keyword evidence="9" id="KW-1185">Reference proteome</keyword>